<protein>
    <submittedName>
        <fullName evidence="2">Uncharacterized protein</fullName>
    </submittedName>
</protein>
<dbReference type="EMBL" id="CACVBS010000090">
    <property type="protein sequence ID" value="CAA7270308.1"/>
    <property type="molecule type" value="Genomic_DNA"/>
</dbReference>
<gene>
    <name evidence="2" type="ORF">AAE3_LOCUS12567</name>
</gene>
<evidence type="ECO:0000256" key="1">
    <source>
        <dbReference type="SAM" id="SignalP"/>
    </source>
</evidence>
<evidence type="ECO:0000313" key="2">
    <source>
        <dbReference type="EMBL" id="CAA7270308.1"/>
    </source>
</evidence>
<comment type="caution">
    <text evidence="2">The sequence shown here is derived from an EMBL/GenBank/DDBJ whole genome shotgun (WGS) entry which is preliminary data.</text>
</comment>
<organism evidence="2 3">
    <name type="scientific">Cyclocybe aegerita</name>
    <name type="common">Black poplar mushroom</name>
    <name type="synonym">Agrocybe aegerita</name>
    <dbReference type="NCBI Taxonomy" id="1973307"/>
    <lineage>
        <taxon>Eukaryota</taxon>
        <taxon>Fungi</taxon>
        <taxon>Dikarya</taxon>
        <taxon>Basidiomycota</taxon>
        <taxon>Agaricomycotina</taxon>
        <taxon>Agaricomycetes</taxon>
        <taxon>Agaricomycetidae</taxon>
        <taxon>Agaricales</taxon>
        <taxon>Agaricineae</taxon>
        <taxon>Bolbitiaceae</taxon>
        <taxon>Cyclocybe</taxon>
    </lineage>
</organism>
<dbReference type="OrthoDB" id="2929351at2759"/>
<name>A0A8S0WC01_CYCAE</name>
<feature type="signal peptide" evidence="1">
    <location>
        <begin position="1"/>
        <end position="16"/>
    </location>
</feature>
<feature type="chain" id="PRO_5035941041" evidence="1">
    <location>
        <begin position="17"/>
        <end position="188"/>
    </location>
</feature>
<evidence type="ECO:0000313" key="3">
    <source>
        <dbReference type="Proteomes" id="UP000467700"/>
    </source>
</evidence>
<reference evidence="2 3" key="1">
    <citation type="submission" date="2020-01" db="EMBL/GenBank/DDBJ databases">
        <authorList>
            <person name="Gupta K D."/>
        </authorList>
    </citation>
    <scope>NUCLEOTIDE SEQUENCE [LARGE SCALE GENOMIC DNA]</scope>
</reference>
<sequence length="188" mass="19668">MHVIWILIYAGAFIAANPLTLYRVEPADQTRLSTVLSVENVTALGVAESGGTTYVQVEAIGGNTQVITAGTPPVTSLSTYTATITEVFVEHASWVYISYADESQKFNGYETNCTLPGDGTRSECVHIDRTVENGTTTLASTSTYPGTALPRFTATGPILIQTSGGGTVGLGGFIKLGLGIIVAVYGLV</sequence>
<dbReference type="AlphaFoldDB" id="A0A8S0WC01"/>
<dbReference type="Proteomes" id="UP000467700">
    <property type="component" value="Unassembled WGS sequence"/>
</dbReference>
<keyword evidence="1" id="KW-0732">Signal</keyword>
<accession>A0A8S0WC01</accession>
<proteinExistence type="predicted"/>
<keyword evidence="3" id="KW-1185">Reference proteome</keyword>